<dbReference type="PROSITE" id="PS51318">
    <property type="entry name" value="TAT"/>
    <property type="match status" value="1"/>
</dbReference>
<protein>
    <submittedName>
        <fullName evidence="9">Polysaccharide lyase 8 family protein</fullName>
    </submittedName>
</protein>
<dbReference type="Gene3D" id="1.50.10.100">
    <property type="entry name" value="Chondroitin AC/alginate lyase"/>
    <property type="match status" value="1"/>
</dbReference>
<dbReference type="RefSeq" id="WP_344097121.1">
    <property type="nucleotide sequence ID" value="NZ_BAAAHB010000128.1"/>
</dbReference>
<dbReference type="InterPro" id="IPR038970">
    <property type="entry name" value="Lyase_8"/>
</dbReference>
<feature type="domain" description="Polysaccharide lyase 8 N-terminal alpha-helical" evidence="8">
    <location>
        <begin position="53"/>
        <end position="375"/>
    </location>
</feature>
<dbReference type="InterPro" id="IPR011071">
    <property type="entry name" value="Lyase_8-like_C"/>
</dbReference>
<evidence type="ECO:0000313" key="9">
    <source>
        <dbReference type="EMBL" id="GAA0492558.1"/>
    </source>
</evidence>
<evidence type="ECO:0000259" key="8">
    <source>
        <dbReference type="Pfam" id="PF08124"/>
    </source>
</evidence>
<feature type="chain" id="PRO_5045509605" evidence="5">
    <location>
        <begin position="35"/>
        <end position="804"/>
    </location>
</feature>
<sequence length="804" mass="86251">MPHTPAWTRRGFLTASTAASTAGALALAGTPAAAVPRGGPEPADRFGVLRRRWRDLMLGTGFDPAADPYAADLRRTGELARTYRAAMRPGPTALWPDAPFDPPAGITRSYARLHTMAQAYRQPGTGLTGDTGLATDTLAGLDHLHQRIYHPGTTRYGNWWEWQIGSPRLLLDTLTLLYDEAGPTRLGQHLAAVDHFVPDAMLGDYTGTSTGANRVDLCRVVALRGVLGASPAKTALARDALSPVFPHVTRGDGLHADGSFLQHTWVAYSGTYGQVLLDGIGRLLTLLRGSDWEITDPARQIVYDSVERAYAPLIHNGLVMDSVSGRAVSRGAQRADARRLLQGDHRRGHALIAAIALLGDSASAAERARWHGLIKGWMLRDTTDSVRADPQFGVADLARLAAVADGPAPPAPEPVGHRLFAAMDRAVHRRPGWTANIAMASDRIAHYENGNGENPRGWHTGAGMLYWWGARTGGDQYTDAFWPTVDPCRLPGTTVSAKRPADNEGGGWGEPKPDARWVGGVTDGEFAAVGQHLKGLASTLEARKSWFCAADTVICLGAGISARDGTPVETIVDNRNLGEHGTPRLTVDGEPQPGGTGWSRSFARAHWAHLEGHAGYVFPGGAPLHAHCEARTGSWRDINTGGTPDPVTRRYLTLRHPHGTDPADASYAYLLMPGATPRTLAARAADPHWLRVLANSRDRQAVRIPSLGLTAATFWAPGRAGPLTVTTPAAVLVRVHGRTATVLLAEPPRTGVPLDLTWDRPVRRVTAHDPSVRVLSAGDKLRLRVTPGTVCAPHRCTVTLGDRE</sequence>
<dbReference type="GO" id="GO:0016829">
    <property type="term" value="F:lyase activity"/>
    <property type="evidence" value="ECO:0007669"/>
    <property type="project" value="UniProtKB-KW"/>
</dbReference>
<evidence type="ECO:0000256" key="2">
    <source>
        <dbReference type="ARBA" id="ARBA00022729"/>
    </source>
</evidence>
<feature type="region of interest" description="Disordered" evidence="4">
    <location>
        <begin position="494"/>
        <end position="514"/>
    </location>
</feature>
<dbReference type="InterPro" id="IPR004103">
    <property type="entry name" value="Lyase_8_C"/>
</dbReference>
<reference evidence="9 10" key="1">
    <citation type="journal article" date="2019" name="Int. J. Syst. Evol. Microbiol.">
        <title>The Global Catalogue of Microorganisms (GCM) 10K type strain sequencing project: providing services to taxonomists for standard genome sequencing and annotation.</title>
        <authorList>
            <consortium name="The Broad Institute Genomics Platform"/>
            <consortium name="The Broad Institute Genome Sequencing Center for Infectious Disease"/>
            <person name="Wu L."/>
            <person name="Ma J."/>
        </authorList>
    </citation>
    <scope>NUCLEOTIDE SEQUENCE [LARGE SCALE GENOMIC DNA]</scope>
    <source>
        <strain evidence="9 10">JCM 10649</strain>
    </source>
</reference>
<feature type="signal peptide" evidence="5">
    <location>
        <begin position="1"/>
        <end position="34"/>
    </location>
</feature>
<feature type="region of interest" description="Disordered" evidence="4">
    <location>
        <begin position="573"/>
        <end position="596"/>
    </location>
</feature>
<gene>
    <name evidence="9" type="ORF">GCM10009544_61410</name>
</gene>
<dbReference type="Pfam" id="PF02278">
    <property type="entry name" value="Lyase_8"/>
    <property type="match status" value="1"/>
</dbReference>
<dbReference type="InterPro" id="IPR011013">
    <property type="entry name" value="Gal_mutarotase_sf_dom"/>
</dbReference>
<keyword evidence="3 9" id="KW-0456">Lyase</keyword>
<keyword evidence="2 5" id="KW-0732">Signal</keyword>
<accession>A0ABN1B922</accession>
<evidence type="ECO:0000256" key="4">
    <source>
        <dbReference type="SAM" id="MobiDB-lite"/>
    </source>
</evidence>
<keyword evidence="10" id="KW-1185">Reference proteome</keyword>
<dbReference type="Proteomes" id="UP001499895">
    <property type="component" value="Unassembled WGS sequence"/>
</dbReference>
<dbReference type="SUPFAM" id="SSF74650">
    <property type="entry name" value="Galactose mutarotase-like"/>
    <property type="match status" value="1"/>
</dbReference>
<dbReference type="EMBL" id="BAAAHB010000128">
    <property type="protein sequence ID" value="GAA0492558.1"/>
    <property type="molecule type" value="Genomic_DNA"/>
</dbReference>
<dbReference type="InterPro" id="IPR008929">
    <property type="entry name" value="Chondroitin_lyas"/>
</dbReference>
<dbReference type="InterPro" id="IPR006311">
    <property type="entry name" value="TAT_signal"/>
</dbReference>
<evidence type="ECO:0000256" key="3">
    <source>
        <dbReference type="ARBA" id="ARBA00023239"/>
    </source>
</evidence>
<evidence type="ECO:0000259" key="6">
    <source>
        <dbReference type="Pfam" id="PF02278"/>
    </source>
</evidence>
<dbReference type="Gene3D" id="2.60.220.10">
    <property type="entry name" value="Polysaccharide lyase family 8-like, C-terminal"/>
    <property type="match status" value="1"/>
</dbReference>
<dbReference type="InterPro" id="IPR012970">
    <property type="entry name" value="Lyase_8_alpha_N"/>
</dbReference>
<name>A0ABN1B922_9ACTN</name>
<dbReference type="Pfam" id="PF08124">
    <property type="entry name" value="Lyase_8_N"/>
    <property type="match status" value="1"/>
</dbReference>
<evidence type="ECO:0000259" key="7">
    <source>
        <dbReference type="Pfam" id="PF02884"/>
    </source>
</evidence>
<dbReference type="CDD" id="cd01083">
    <property type="entry name" value="GAG_Lyase"/>
    <property type="match status" value="1"/>
</dbReference>
<feature type="domain" description="Polysaccharide lyase family 8 central" evidence="6">
    <location>
        <begin position="417"/>
        <end position="675"/>
    </location>
</feature>
<dbReference type="Gene3D" id="2.70.98.10">
    <property type="match status" value="1"/>
</dbReference>
<dbReference type="SUPFAM" id="SSF49863">
    <property type="entry name" value="Hyaluronate lyase-like, C-terminal domain"/>
    <property type="match status" value="1"/>
</dbReference>
<dbReference type="Pfam" id="PF02884">
    <property type="entry name" value="Lyase_8_C"/>
    <property type="match status" value="1"/>
</dbReference>
<organism evidence="9 10">
    <name type="scientific">Streptomyces stramineus</name>
    <dbReference type="NCBI Taxonomy" id="173861"/>
    <lineage>
        <taxon>Bacteria</taxon>
        <taxon>Bacillati</taxon>
        <taxon>Actinomycetota</taxon>
        <taxon>Actinomycetes</taxon>
        <taxon>Kitasatosporales</taxon>
        <taxon>Streptomycetaceae</taxon>
        <taxon>Streptomyces</taxon>
    </lineage>
</organism>
<dbReference type="PANTHER" id="PTHR38481">
    <property type="entry name" value="HYALURONATE LYASE"/>
    <property type="match status" value="1"/>
</dbReference>
<proteinExistence type="inferred from homology"/>
<dbReference type="SUPFAM" id="SSF48230">
    <property type="entry name" value="Chondroitin AC/alginate lyase"/>
    <property type="match status" value="1"/>
</dbReference>
<comment type="caution">
    <text evidence="9">The sequence shown here is derived from an EMBL/GenBank/DDBJ whole genome shotgun (WGS) entry which is preliminary data.</text>
</comment>
<dbReference type="InterPro" id="IPR003159">
    <property type="entry name" value="Lyase_8_central_dom"/>
</dbReference>
<comment type="similarity">
    <text evidence="1">Belongs to the polysaccharide lyase 8 family.</text>
</comment>
<evidence type="ECO:0000256" key="1">
    <source>
        <dbReference type="ARBA" id="ARBA00006699"/>
    </source>
</evidence>
<evidence type="ECO:0000313" key="10">
    <source>
        <dbReference type="Proteomes" id="UP001499895"/>
    </source>
</evidence>
<dbReference type="PANTHER" id="PTHR38481:SF1">
    <property type="entry name" value="HYALURONATE LYASE"/>
    <property type="match status" value="1"/>
</dbReference>
<dbReference type="InterPro" id="IPR014718">
    <property type="entry name" value="GH-type_carb-bd"/>
</dbReference>
<evidence type="ECO:0000256" key="5">
    <source>
        <dbReference type="SAM" id="SignalP"/>
    </source>
</evidence>
<feature type="domain" description="Polysaccharide lyase family 8 C-terminal" evidence="7">
    <location>
        <begin position="691"/>
        <end position="752"/>
    </location>
</feature>